<accession>A0A4P8XMD1</accession>
<gene>
    <name evidence="3" type="ORF">E6C60_1956</name>
</gene>
<organism evidence="3 4">
    <name type="scientific">Paenibacillus algicola</name>
    <dbReference type="NCBI Taxonomy" id="2565926"/>
    <lineage>
        <taxon>Bacteria</taxon>
        <taxon>Bacillati</taxon>
        <taxon>Bacillota</taxon>
        <taxon>Bacilli</taxon>
        <taxon>Bacillales</taxon>
        <taxon>Paenibacillaceae</taxon>
        <taxon>Paenibacillus</taxon>
    </lineage>
</organism>
<feature type="transmembrane region" description="Helical" evidence="1">
    <location>
        <begin position="175"/>
        <end position="193"/>
    </location>
</feature>
<keyword evidence="4" id="KW-1185">Reference proteome</keyword>
<keyword evidence="1" id="KW-0812">Transmembrane</keyword>
<sequence>MSLLRSYKPMIIVLLLMAGIVAVWIFGATYYSQHIFHAADHKYKLSSASHPNRLQYISSTGPLIEVQPGQDDQVQITIAKEEYVVEKLLDHTDSPDSQEDSSAEYLVTYPDGEVYRVRESAGRLTAEDSYGNTVNRHSVYIGGVRKLAEDEPYYHPVAFVQAAYEKHQPLQGQRWLYVLSILLLIHGCCLFLFERYQTFWFWMSFEWIYVKNPQPSDFYYFCTKLGGIFTVAVSFVMFYKSL</sequence>
<dbReference type="InterPro" id="IPR045679">
    <property type="entry name" value="DUF6199"/>
</dbReference>
<name>A0A4P8XMD1_9BACL</name>
<keyword evidence="1" id="KW-0472">Membrane</keyword>
<feature type="transmembrane region" description="Helical" evidence="1">
    <location>
        <begin position="218"/>
        <end position="239"/>
    </location>
</feature>
<feature type="domain" description="DUF6199" evidence="2">
    <location>
        <begin position="180"/>
        <end position="239"/>
    </location>
</feature>
<evidence type="ECO:0000313" key="4">
    <source>
        <dbReference type="Proteomes" id="UP000300879"/>
    </source>
</evidence>
<reference evidence="3 4" key="1">
    <citation type="submission" date="2019-05" db="EMBL/GenBank/DDBJ databases">
        <authorList>
            <person name="Chen C."/>
        </authorList>
    </citation>
    <scope>NUCLEOTIDE SEQUENCE [LARGE SCALE GENOMIC DNA]</scope>
    <source>
        <strain evidence="3 4">HB172198</strain>
    </source>
</reference>
<dbReference type="Pfam" id="PF19701">
    <property type="entry name" value="DUF6199"/>
    <property type="match status" value="1"/>
</dbReference>
<protein>
    <recommendedName>
        <fullName evidence="2">DUF6199 domain-containing protein</fullName>
    </recommendedName>
</protein>
<dbReference type="KEGG" id="palo:E6C60_1956"/>
<evidence type="ECO:0000259" key="2">
    <source>
        <dbReference type="Pfam" id="PF19701"/>
    </source>
</evidence>
<dbReference type="EMBL" id="CP040396">
    <property type="protein sequence ID" value="QCT02671.1"/>
    <property type="molecule type" value="Genomic_DNA"/>
</dbReference>
<evidence type="ECO:0000313" key="3">
    <source>
        <dbReference type="EMBL" id="QCT02671.1"/>
    </source>
</evidence>
<keyword evidence="1" id="KW-1133">Transmembrane helix</keyword>
<dbReference type="Proteomes" id="UP000300879">
    <property type="component" value="Chromosome"/>
</dbReference>
<evidence type="ECO:0000256" key="1">
    <source>
        <dbReference type="SAM" id="Phobius"/>
    </source>
</evidence>
<feature type="transmembrane region" description="Helical" evidence="1">
    <location>
        <begin position="12"/>
        <end position="32"/>
    </location>
</feature>
<dbReference type="AlphaFoldDB" id="A0A4P8XMD1"/>
<proteinExistence type="predicted"/>